<evidence type="ECO:0000313" key="5">
    <source>
        <dbReference type="Proteomes" id="UP000095751"/>
    </source>
</evidence>
<reference evidence="4 5" key="1">
    <citation type="submission" date="2016-09" db="EMBL/GenBank/DDBJ databases">
        <title>Extensive genetic diversity and differential bi-allelic expression allows diatom success in the polar Southern Ocean.</title>
        <authorList>
            <consortium name="DOE Joint Genome Institute"/>
            <person name="Mock T."/>
            <person name="Otillar R.P."/>
            <person name="Strauss J."/>
            <person name="Dupont C."/>
            <person name="Frickenhaus S."/>
            <person name="Maumus F."/>
            <person name="Mcmullan M."/>
            <person name="Sanges R."/>
            <person name="Schmutz J."/>
            <person name="Toseland A."/>
            <person name="Valas R."/>
            <person name="Veluchamy A."/>
            <person name="Ward B.J."/>
            <person name="Allen A."/>
            <person name="Barry K."/>
            <person name="Falciatore A."/>
            <person name="Ferrante M."/>
            <person name="Fortunato A.E."/>
            <person name="Gloeckner G."/>
            <person name="Gruber A."/>
            <person name="Hipkin R."/>
            <person name="Janech M."/>
            <person name="Kroth P."/>
            <person name="Leese F."/>
            <person name="Lindquist E."/>
            <person name="Lyon B.R."/>
            <person name="Martin J."/>
            <person name="Mayer C."/>
            <person name="Parker M."/>
            <person name="Quesneville H."/>
            <person name="Raymond J."/>
            <person name="Uhlig C."/>
            <person name="Valentin K.U."/>
            <person name="Worden A.Z."/>
            <person name="Armbrust E.V."/>
            <person name="Bowler C."/>
            <person name="Green B."/>
            <person name="Moulton V."/>
            <person name="Van Oosterhout C."/>
            <person name="Grigoriev I."/>
        </authorList>
    </citation>
    <scope>NUCLEOTIDE SEQUENCE [LARGE SCALE GENOMIC DNA]</scope>
    <source>
        <strain evidence="4 5">CCMP1102</strain>
    </source>
</reference>
<organism evidence="4 5">
    <name type="scientific">Fragilariopsis cylindrus CCMP1102</name>
    <dbReference type="NCBI Taxonomy" id="635003"/>
    <lineage>
        <taxon>Eukaryota</taxon>
        <taxon>Sar</taxon>
        <taxon>Stramenopiles</taxon>
        <taxon>Ochrophyta</taxon>
        <taxon>Bacillariophyta</taxon>
        <taxon>Bacillariophyceae</taxon>
        <taxon>Bacillariophycidae</taxon>
        <taxon>Bacillariales</taxon>
        <taxon>Bacillariaceae</taxon>
        <taxon>Fragilariopsis</taxon>
    </lineage>
</organism>
<feature type="region of interest" description="Disordered" evidence="1">
    <location>
        <begin position="399"/>
        <end position="423"/>
    </location>
</feature>
<dbReference type="PANTHER" id="PTHR34730:SF1">
    <property type="entry name" value="PARAQUAT-INDUCIBLE PROTEIN A"/>
    <property type="match status" value="1"/>
</dbReference>
<feature type="transmembrane region" description="Helical" evidence="2">
    <location>
        <begin position="1202"/>
        <end position="1225"/>
    </location>
</feature>
<dbReference type="KEGG" id="fcy:FRACYDRAFT_235348"/>
<feature type="transmembrane region" description="Helical" evidence="2">
    <location>
        <begin position="782"/>
        <end position="801"/>
    </location>
</feature>
<proteinExistence type="predicted"/>
<feature type="compositionally biased region" description="Basic and acidic residues" evidence="1">
    <location>
        <begin position="1299"/>
        <end position="1308"/>
    </location>
</feature>
<accession>A0A1E7FMA7</accession>
<feature type="transmembrane region" description="Helical" evidence="2">
    <location>
        <begin position="976"/>
        <end position="1002"/>
    </location>
</feature>
<evidence type="ECO:0000256" key="3">
    <source>
        <dbReference type="SAM" id="SignalP"/>
    </source>
</evidence>
<name>A0A1E7FMA7_9STRA</name>
<dbReference type="Pfam" id="PF04403">
    <property type="entry name" value="PqiA"/>
    <property type="match status" value="1"/>
</dbReference>
<keyword evidence="5" id="KW-1185">Reference proteome</keyword>
<dbReference type="OrthoDB" id="422471at2759"/>
<feature type="region of interest" description="Disordered" evidence="1">
    <location>
        <begin position="1299"/>
        <end position="1319"/>
    </location>
</feature>
<dbReference type="InterPro" id="IPR007498">
    <property type="entry name" value="PqiA-like"/>
</dbReference>
<evidence type="ECO:0000256" key="2">
    <source>
        <dbReference type="SAM" id="Phobius"/>
    </source>
</evidence>
<evidence type="ECO:0000256" key="1">
    <source>
        <dbReference type="SAM" id="MobiDB-lite"/>
    </source>
</evidence>
<keyword evidence="3" id="KW-0732">Signal</keyword>
<feature type="transmembrane region" description="Helical" evidence="2">
    <location>
        <begin position="1271"/>
        <end position="1291"/>
    </location>
</feature>
<feature type="compositionally biased region" description="Polar residues" evidence="1">
    <location>
        <begin position="1309"/>
        <end position="1319"/>
    </location>
</feature>
<keyword evidence="2" id="KW-0812">Transmembrane</keyword>
<feature type="transmembrane region" description="Helical" evidence="2">
    <location>
        <begin position="1097"/>
        <end position="1117"/>
    </location>
</feature>
<dbReference type="PANTHER" id="PTHR34730">
    <property type="entry name" value="UNNAMED PRODUCT"/>
    <property type="match status" value="1"/>
</dbReference>
<dbReference type="InParanoid" id="A0A1E7FMA7"/>
<keyword evidence="2" id="KW-1133">Transmembrane helix</keyword>
<dbReference type="EMBL" id="KV784355">
    <property type="protein sequence ID" value="OEU19299.1"/>
    <property type="molecule type" value="Genomic_DNA"/>
</dbReference>
<sequence length="1378" mass="153470">MNISISLFIVLTVFLICRSNEDYYADAVATPIMMMGGLDMIDHISGDPPPNCTATEQQQQHHRLECFLWNLQVDLPQESFKKDWITITVHDMICTNFRISGLRSSSSSSSDSNTMILVKSELDISTKTISATCQGRYHSTGGLAGNVIATVSAAQQQQQQQQQWKNNKNNDNEVGGDDTIEALEAVFSIEGDNSTNTNSTTITSLNRRLLSSEIILPKSFRTISCTTNLQCQDIKFSGSLSAKLIQAFSKTISHYITDAITENVAINITQIDVTLSSLFQVVDWESTTLLQVVDVVQKFVKSRDIQDLTCLFHTINTVEIEDWIVNNIQVDMIQISRDDQKDGSLEADLDHTINTVIGLFLTDYANLWNLLIRGLVHDPGTRAVNHFIRHWIESHSMTTTTTTSNSTDDDSHVQCPPSTLSSSAGGGEVVPKWLNFTKFEILNRFNRYLDHSHTKRTLNQFLSCLSERIQLIVGGDDSFYNNNNDGSDGLATSSTFSGILSSGMRLVENEVKNFGISIEKLGTIPKSQAPIEAEINEKDESENLKKLVTLAGIKIHWDSLQRIQIMKPSGDTKLESSLIFGELVVSKGVEDEDKPLSLLPSHTTGESVSSSKVGPPQVTLIVDVDGYKISGQVNITLFLSLEAHAEVKIDYDLNRLDNLTVSRLLEEVRCGLLPAIEIGFLPRTTSLNFGKYFGVNLTAAVGGKNLSLSAQDYPQFLEISNDALHWSQEFSRTFVNYAFEKWIGSSLQKCPGVVIPKDNDNGSDHRYNPGGKTMYWLWKDSTTLWIIFGLIVVVQVGLLFISRLEIRNDEDSNDRQTNISNDLQQTYPPDNAVATCRTTPLLSSYDELMINPFSGTNECNQKPNRCNSIDAFILRDICDDLDDEDEPQVILEDQLIEPTQYEPKISIFESEKIPEVIRYLIPVMIIGTIILFISSNSSVGASVDVSIQAGQHAIGIPGIFQFSLGKTVSELYHAGIFPLLILVVCFSGIWPYVKLLLMLYFWMKPCANQHQQERRLLNLDALGKLSLVDNYVLILFLVAFRFHLGVSDNLGHVVLFCHRRTMRHDNSNTVGSSKTSIINHGFEVRNENSPKRLSCGFQGLLLLAIVSTLGLLLRGFLQESFTFKIGGLAAMVDEDSSITSYSVLSLGLALSSSVESPQSLSIIFLQGTYFFFTVVTPILCLAFLTILIFVPMRLEWQRHFLVAAEIASSWSAIEVFLLSILAALFQISTFASFMIGDKCDAIEALAEDIFDEQDVDTVCFTVDASLESNCWFLLVGACFNAVLVSFCLNFVENAVEEKMEDSSNERQEQSPSDAMSSATDNGHTFAQQLFELTFIGRIMFISIPNSYPAPDEDVTALEEVLENEYALEEVLEIEYSLQ</sequence>
<keyword evidence="2" id="KW-0472">Membrane</keyword>
<feature type="transmembrane region" description="Helical" evidence="2">
    <location>
        <begin position="916"/>
        <end position="934"/>
    </location>
</feature>
<protein>
    <submittedName>
        <fullName evidence="4">Uncharacterized protein</fullName>
    </submittedName>
</protein>
<evidence type="ECO:0000313" key="4">
    <source>
        <dbReference type="EMBL" id="OEU19299.1"/>
    </source>
</evidence>
<feature type="transmembrane region" description="Helical" evidence="2">
    <location>
        <begin position="1169"/>
        <end position="1190"/>
    </location>
</feature>
<feature type="chain" id="PRO_5009193314" evidence="3">
    <location>
        <begin position="20"/>
        <end position="1378"/>
    </location>
</feature>
<gene>
    <name evidence="4" type="ORF">FRACYDRAFT_235348</name>
</gene>
<feature type="signal peptide" evidence="3">
    <location>
        <begin position="1"/>
        <end position="19"/>
    </location>
</feature>
<dbReference type="Proteomes" id="UP000095751">
    <property type="component" value="Unassembled WGS sequence"/>
</dbReference>